<reference evidence="8" key="1">
    <citation type="submission" date="2021-01" db="EMBL/GenBank/DDBJ databases">
        <authorList>
            <person name="Corre E."/>
            <person name="Pelletier E."/>
            <person name="Niang G."/>
            <person name="Scheremetjew M."/>
            <person name="Finn R."/>
            <person name="Kale V."/>
            <person name="Holt S."/>
            <person name="Cochrane G."/>
            <person name="Meng A."/>
            <person name="Brown T."/>
            <person name="Cohen L."/>
        </authorList>
    </citation>
    <scope>NUCLEOTIDE SEQUENCE</scope>
    <source>
        <strain evidence="8">MM31A-1</strain>
    </source>
</reference>
<protein>
    <recommendedName>
        <fullName evidence="9">Sugar phosphate transporter domain-containing protein</fullName>
    </recommendedName>
</protein>
<feature type="region of interest" description="Disordered" evidence="6">
    <location>
        <begin position="403"/>
        <end position="430"/>
    </location>
</feature>
<feature type="transmembrane region" description="Helical" evidence="7">
    <location>
        <begin position="134"/>
        <end position="154"/>
    </location>
</feature>
<dbReference type="PANTHER" id="PTHR10778">
    <property type="entry name" value="SOLUTE CARRIER FAMILY 35 MEMBER B"/>
    <property type="match status" value="1"/>
</dbReference>
<evidence type="ECO:0000256" key="2">
    <source>
        <dbReference type="ARBA" id="ARBA00022448"/>
    </source>
</evidence>
<feature type="transmembrane region" description="Helical" evidence="7">
    <location>
        <begin position="350"/>
        <end position="370"/>
    </location>
</feature>
<keyword evidence="5 7" id="KW-0472">Membrane</keyword>
<organism evidence="8">
    <name type="scientific">Chaetoceros debilis</name>
    <dbReference type="NCBI Taxonomy" id="122233"/>
    <lineage>
        <taxon>Eukaryota</taxon>
        <taxon>Sar</taxon>
        <taxon>Stramenopiles</taxon>
        <taxon>Ochrophyta</taxon>
        <taxon>Bacillariophyta</taxon>
        <taxon>Coscinodiscophyceae</taxon>
        <taxon>Chaetocerotophycidae</taxon>
        <taxon>Chaetocerotales</taxon>
        <taxon>Chaetocerotaceae</taxon>
        <taxon>Chaetoceros</taxon>
    </lineage>
</organism>
<evidence type="ECO:0000256" key="5">
    <source>
        <dbReference type="ARBA" id="ARBA00023136"/>
    </source>
</evidence>
<dbReference type="GO" id="GO:0000139">
    <property type="term" value="C:Golgi membrane"/>
    <property type="evidence" value="ECO:0007669"/>
    <property type="project" value="TreeGrafter"/>
</dbReference>
<proteinExistence type="predicted"/>
<keyword evidence="2" id="KW-0813">Transport</keyword>
<evidence type="ECO:0000256" key="6">
    <source>
        <dbReference type="SAM" id="MobiDB-lite"/>
    </source>
</evidence>
<dbReference type="GO" id="GO:0046964">
    <property type="term" value="F:3'-phosphoadenosine 5'-phosphosulfate transmembrane transporter activity"/>
    <property type="evidence" value="ECO:0007669"/>
    <property type="project" value="TreeGrafter"/>
</dbReference>
<evidence type="ECO:0000313" key="8">
    <source>
        <dbReference type="EMBL" id="CAE0467263.1"/>
    </source>
</evidence>
<feature type="transmembrane region" description="Helical" evidence="7">
    <location>
        <begin position="376"/>
        <end position="395"/>
    </location>
</feature>
<dbReference type="EMBL" id="HBIO01015712">
    <property type="protein sequence ID" value="CAE0467263.1"/>
    <property type="molecule type" value="Transcribed_RNA"/>
</dbReference>
<dbReference type="InterPro" id="IPR013657">
    <property type="entry name" value="SCL35B1-4/HUT1"/>
</dbReference>
<sequence length="430" mass="47890">MNVLFEVITRLNLHVRRTRASHNLYHRRRKKTIVYSKSDPDMCKETQSLSTCNVHTRHSITTSVEAGSPASVERSTVPDGEAVIKSPPSPSKMKKTEFFESLDPWQQFILLAFTMFLFFGMHNVLQEAMMGVEGFHGVMLGYMEVFGVTLCSYIERRYVAKETKTVAPMASYPLLTGCLMASSCLSNMSLNYINFPTKVVFRSCKLIPTMVIATIINRRIFQSIEYVAALSISIGLIVFAAADWKLTPSFNSTGIILVSLSVFADAILPNAQERIFSIGASRLEVTYFTNLFTLIAMTVTTVASGDLKNLIQLARTSDSNLITYMVVYTMISYVAISSFMTIVKKYGGVTAVLLGTARKGMTLILSFLLFPKQFSWLYVLGATMVLGGLLVASLVKQFSKKNKNVDKKELSEAEEPLLDDRGEDVEMGKE</sequence>
<comment type="subcellular location">
    <subcellularLocation>
        <location evidence="1">Membrane</location>
        <topology evidence="1">Multi-pass membrane protein</topology>
    </subcellularLocation>
</comment>
<feature type="transmembrane region" description="Helical" evidence="7">
    <location>
        <begin position="283"/>
        <end position="302"/>
    </location>
</feature>
<name>A0A7S3VAD5_9STRA</name>
<evidence type="ECO:0000256" key="7">
    <source>
        <dbReference type="SAM" id="Phobius"/>
    </source>
</evidence>
<accession>A0A7S3VAD5</accession>
<feature type="transmembrane region" description="Helical" evidence="7">
    <location>
        <begin position="322"/>
        <end position="343"/>
    </location>
</feature>
<evidence type="ECO:0000256" key="4">
    <source>
        <dbReference type="ARBA" id="ARBA00022989"/>
    </source>
</evidence>
<feature type="region of interest" description="Disordered" evidence="6">
    <location>
        <begin position="63"/>
        <end position="89"/>
    </location>
</feature>
<feature type="transmembrane region" description="Helical" evidence="7">
    <location>
        <begin position="223"/>
        <end position="242"/>
    </location>
</feature>
<feature type="compositionally biased region" description="Basic and acidic residues" evidence="6">
    <location>
        <begin position="418"/>
        <end position="430"/>
    </location>
</feature>
<evidence type="ECO:0000256" key="3">
    <source>
        <dbReference type="ARBA" id="ARBA00022692"/>
    </source>
</evidence>
<dbReference type="GO" id="GO:0005789">
    <property type="term" value="C:endoplasmic reticulum membrane"/>
    <property type="evidence" value="ECO:0007669"/>
    <property type="project" value="TreeGrafter"/>
</dbReference>
<keyword evidence="4 7" id="KW-1133">Transmembrane helix</keyword>
<gene>
    <name evidence="8" type="ORF">CDEB00056_LOCUS12115</name>
</gene>
<keyword evidence="3 7" id="KW-0812">Transmembrane</keyword>
<evidence type="ECO:0008006" key="9">
    <source>
        <dbReference type="Google" id="ProtNLM"/>
    </source>
</evidence>
<feature type="transmembrane region" description="Helical" evidence="7">
    <location>
        <begin position="102"/>
        <end position="122"/>
    </location>
</feature>
<dbReference type="Pfam" id="PF08449">
    <property type="entry name" value="UAA"/>
    <property type="match status" value="1"/>
</dbReference>
<feature type="transmembrane region" description="Helical" evidence="7">
    <location>
        <begin position="254"/>
        <end position="271"/>
    </location>
</feature>
<dbReference type="PANTHER" id="PTHR10778:SF8">
    <property type="entry name" value="ADENOSINE 3'-PHOSPHO 5'-PHOSPHOSULFATE TRANSPORTER 2"/>
    <property type="match status" value="1"/>
</dbReference>
<evidence type="ECO:0000256" key="1">
    <source>
        <dbReference type="ARBA" id="ARBA00004141"/>
    </source>
</evidence>
<dbReference type="AlphaFoldDB" id="A0A7S3VAD5"/>